<comment type="similarity">
    <text evidence="2">Belongs to the SAM hydrolase / SAM-dependent halogenase family.</text>
</comment>
<evidence type="ECO:0000256" key="2">
    <source>
        <dbReference type="ARBA" id="ARBA00024035"/>
    </source>
</evidence>
<dbReference type="InterPro" id="IPR046469">
    <property type="entry name" value="SAM_HAT_N"/>
</dbReference>
<gene>
    <name evidence="5" type="ordered locus">C270_07215</name>
</gene>
<dbReference type="Gene3D" id="2.40.30.90">
    <property type="entry name" value="Bacterial fluorinating enzyme like"/>
    <property type="match status" value="1"/>
</dbReference>
<dbReference type="InterPro" id="IPR046470">
    <property type="entry name" value="SAM_HAT_C"/>
</dbReference>
<evidence type="ECO:0008006" key="7">
    <source>
        <dbReference type="Google" id="ProtNLM"/>
    </source>
</evidence>
<dbReference type="AlphaFoldDB" id="K0DFA5"/>
<keyword evidence="1" id="KW-0949">S-adenosyl-L-methionine</keyword>
<dbReference type="Proteomes" id="UP000006299">
    <property type="component" value="Chromosome"/>
</dbReference>
<evidence type="ECO:0000259" key="4">
    <source>
        <dbReference type="Pfam" id="PF20257"/>
    </source>
</evidence>
<feature type="domain" description="S-adenosyl-l-methionine hydroxide adenosyltransferase C-terminal" evidence="4">
    <location>
        <begin position="192"/>
        <end position="286"/>
    </location>
</feature>
<dbReference type="STRING" id="1229758.C270_07215"/>
<evidence type="ECO:0000256" key="1">
    <source>
        <dbReference type="ARBA" id="ARBA00022691"/>
    </source>
</evidence>
<dbReference type="HOGENOM" id="CLU_059734_0_0_9"/>
<accession>K0DFA5</accession>
<name>K0DFA5_LEUCJ</name>
<dbReference type="Gene3D" id="3.40.50.10790">
    <property type="entry name" value="S-adenosyl-l-methionine hydroxide adenosyltransferase, N-terminal"/>
    <property type="match status" value="1"/>
</dbReference>
<dbReference type="PATRIC" id="fig|1229758.3.peg.1448"/>
<dbReference type="KEGG" id="lcn:C270_07215"/>
<sequence length="301" mass="33102">MPDTLKNMTNKHLVLQTDFGLQDGAVSSMHGVAYGVSNDIIVSDLTHGIAPFNIFEGSFRLFQTFSYWQAGTVFVSVVDPGVGSKRLSIVAKTISGQYIVTPDNGTLSHLLSHHLIESARVINETTQRLPGSEKSSTFHGRDIYAFNGAQLASGKTHYDDYGQTLAPDDLVKLPIQPGRYQENTAGQPQLVGNIDITDVNFGSLWSNIPLNEFEKLQLSYGDVLRVQIKNQGHMLFDELLPYVHTFNDVNPGEALIYINSVYTVALGVHTGSFEQSYHVGAGPDWQVTLTKTVQKVGEDNE</sequence>
<feature type="domain" description="S-adenosyl-l-methionine hydroxide adenosyltransferase N-terminal" evidence="3">
    <location>
        <begin position="13"/>
        <end position="156"/>
    </location>
</feature>
<dbReference type="InterPro" id="IPR023227">
    <property type="entry name" value="SAM_OH_AdoTrfase_C_sf"/>
</dbReference>
<dbReference type="PANTHER" id="PTHR35092">
    <property type="entry name" value="CHLORINASE MJ1651"/>
    <property type="match status" value="1"/>
</dbReference>
<dbReference type="InterPro" id="IPR002747">
    <property type="entry name" value="SAM_OH_AdoTrfase"/>
</dbReference>
<dbReference type="SUPFAM" id="SSF101852">
    <property type="entry name" value="Bacterial fluorinating enzyme, C-terminal domain"/>
    <property type="match status" value="1"/>
</dbReference>
<dbReference type="Pfam" id="PF20257">
    <property type="entry name" value="SAM_HAT_C"/>
    <property type="match status" value="1"/>
</dbReference>
<dbReference type="PIRSF" id="PIRSF006779">
    <property type="entry name" value="UCP006779"/>
    <property type="match status" value="1"/>
</dbReference>
<protein>
    <recommendedName>
        <fullName evidence="7">DNA-directed RNA polymerase subunit delta</fullName>
    </recommendedName>
</protein>
<dbReference type="InterPro" id="IPR023228">
    <property type="entry name" value="SAM_OH_AdoTrfase_N_sf"/>
</dbReference>
<proteinExistence type="inferred from homology"/>
<reference evidence="5 6" key="1">
    <citation type="journal article" date="2012" name="J. Bacteriol.">
        <title>Complete genome sequence of Leuconostoc carnosum strain JB16, isolated from Kimchi.</title>
        <authorList>
            <person name="Jung J.Y."/>
            <person name="Lee S.H."/>
            <person name="Jeon C.O."/>
        </authorList>
    </citation>
    <scope>NUCLEOTIDE SEQUENCE [LARGE SCALE GENOMIC DNA]</scope>
    <source>
        <strain evidence="5 6">JB16</strain>
    </source>
</reference>
<keyword evidence="6" id="KW-1185">Reference proteome</keyword>
<dbReference type="SUPFAM" id="SSF102522">
    <property type="entry name" value="Bacterial fluorinating enzyme, N-terminal domain"/>
    <property type="match status" value="1"/>
</dbReference>
<dbReference type="PANTHER" id="PTHR35092:SF1">
    <property type="entry name" value="CHLORINASE MJ1651"/>
    <property type="match status" value="1"/>
</dbReference>
<dbReference type="eggNOG" id="COG1912">
    <property type="taxonomic scope" value="Bacteria"/>
</dbReference>
<evidence type="ECO:0000313" key="5">
    <source>
        <dbReference type="EMBL" id="AFT82352.1"/>
    </source>
</evidence>
<dbReference type="EMBL" id="CP003851">
    <property type="protein sequence ID" value="AFT82352.1"/>
    <property type="molecule type" value="Genomic_DNA"/>
</dbReference>
<evidence type="ECO:0000259" key="3">
    <source>
        <dbReference type="Pfam" id="PF01887"/>
    </source>
</evidence>
<dbReference type="Pfam" id="PF01887">
    <property type="entry name" value="SAM_HAT_N"/>
    <property type="match status" value="1"/>
</dbReference>
<evidence type="ECO:0000313" key="6">
    <source>
        <dbReference type="Proteomes" id="UP000006299"/>
    </source>
</evidence>
<organism evidence="5 6">
    <name type="scientific">Leuconostoc carnosum (strain JB16)</name>
    <dbReference type="NCBI Taxonomy" id="1229758"/>
    <lineage>
        <taxon>Bacteria</taxon>
        <taxon>Bacillati</taxon>
        <taxon>Bacillota</taxon>
        <taxon>Bacilli</taxon>
        <taxon>Lactobacillales</taxon>
        <taxon>Lactobacillaceae</taxon>
        <taxon>Leuconostoc</taxon>
    </lineage>
</organism>